<dbReference type="OrthoDB" id="10048995at2759"/>
<protein>
    <recommendedName>
        <fullName evidence="2">BHLH domain-containing protein</fullName>
    </recommendedName>
</protein>
<dbReference type="InterPro" id="IPR036638">
    <property type="entry name" value="HLH_DNA-bd_sf"/>
</dbReference>
<dbReference type="PANTHER" id="PTHR23349">
    <property type="entry name" value="BASIC HELIX-LOOP-HELIX TRANSCRIPTION FACTOR, TWIST"/>
    <property type="match status" value="1"/>
</dbReference>
<dbReference type="Pfam" id="PF00010">
    <property type="entry name" value="HLH"/>
    <property type="match status" value="1"/>
</dbReference>
<gene>
    <name evidence="3" type="ORF">SSLN_LOCUS17197</name>
</gene>
<dbReference type="Gene3D" id="4.10.280.10">
    <property type="entry name" value="Helix-loop-helix DNA-binding domain"/>
    <property type="match status" value="1"/>
</dbReference>
<accession>A0A3P7D2P6</accession>
<dbReference type="PANTHER" id="PTHR23349:SF112">
    <property type="entry name" value="48 RELATED 1, ISOFORM B"/>
    <property type="match status" value="1"/>
</dbReference>
<evidence type="ECO:0000313" key="4">
    <source>
        <dbReference type="Proteomes" id="UP000275846"/>
    </source>
</evidence>
<dbReference type="GO" id="GO:0000977">
    <property type="term" value="F:RNA polymerase II transcription regulatory region sequence-specific DNA binding"/>
    <property type="evidence" value="ECO:0007669"/>
    <property type="project" value="TreeGrafter"/>
</dbReference>
<evidence type="ECO:0000313" key="3">
    <source>
        <dbReference type="EMBL" id="VDM03583.1"/>
    </source>
</evidence>
<sequence>MRAHIPTLPYEKKLSKVDTLRLAIGYINFLQDLISKENFDFNGKEDVAAPDSISCSVMEADSQLPMISRLRVQSSYQPAVEDYMDMAAKLASAKPQPSDKLLLAKQHHYIEIQKPGRTWRLRRSLPHPSLENEDLVVIGHSISWQRLASVFEAAASKRTLVTRLWKPADEGSAATSSDQSAVLRRPAE</sequence>
<dbReference type="GO" id="GO:0000981">
    <property type="term" value="F:DNA-binding transcription factor activity, RNA polymerase II-specific"/>
    <property type="evidence" value="ECO:0007669"/>
    <property type="project" value="TreeGrafter"/>
</dbReference>
<evidence type="ECO:0000259" key="2">
    <source>
        <dbReference type="PROSITE" id="PS50888"/>
    </source>
</evidence>
<feature type="domain" description="BHLH" evidence="2">
    <location>
        <begin position="1"/>
        <end position="30"/>
    </location>
</feature>
<dbReference type="SUPFAM" id="SSF47459">
    <property type="entry name" value="HLH, helix-loop-helix DNA-binding domain"/>
    <property type="match status" value="1"/>
</dbReference>
<name>A0A3P7D2P6_SCHSO</name>
<dbReference type="PROSITE" id="PS50888">
    <property type="entry name" value="BHLH"/>
    <property type="match status" value="1"/>
</dbReference>
<dbReference type="InterPro" id="IPR050283">
    <property type="entry name" value="E-box_TF_Regulators"/>
</dbReference>
<proteinExistence type="predicted"/>
<dbReference type="GO" id="GO:0046983">
    <property type="term" value="F:protein dimerization activity"/>
    <property type="evidence" value="ECO:0007669"/>
    <property type="project" value="InterPro"/>
</dbReference>
<keyword evidence="4" id="KW-1185">Reference proteome</keyword>
<organism evidence="3 4">
    <name type="scientific">Schistocephalus solidus</name>
    <name type="common">Tapeworm</name>
    <dbReference type="NCBI Taxonomy" id="70667"/>
    <lineage>
        <taxon>Eukaryota</taxon>
        <taxon>Metazoa</taxon>
        <taxon>Spiralia</taxon>
        <taxon>Lophotrochozoa</taxon>
        <taxon>Platyhelminthes</taxon>
        <taxon>Cestoda</taxon>
        <taxon>Eucestoda</taxon>
        <taxon>Diphyllobothriidea</taxon>
        <taxon>Diphyllobothriidae</taxon>
        <taxon>Schistocephalus</taxon>
    </lineage>
</organism>
<dbReference type="GO" id="GO:0032502">
    <property type="term" value="P:developmental process"/>
    <property type="evidence" value="ECO:0007669"/>
    <property type="project" value="TreeGrafter"/>
</dbReference>
<dbReference type="AlphaFoldDB" id="A0A3P7D2P6"/>
<dbReference type="Proteomes" id="UP000275846">
    <property type="component" value="Unassembled WGS sequence"/>
</dbReference>
<dbReference type="STRING" id="70667.A0A3P7D2P6"/>
<reference evidence="3 4" key="1">
    <citation type="submission" date="2018-11" db="EMBL/GenBank/DDBJ databases">
        <authorList>
            <consortium name="Pathogen Informatics"/>
        </authorList>
    </citation>
    <scope>NUCLEOTIDE SEQUENCE [LARGE SCALE GENOMIC DNA]</scope>
    <source>
        <strain evidence="3 4">NST_G2</strain>
    </source>
</reference>
<dbReference type="InterPro" id="IPR011598">
    <property type="entry name" value="bHLH_dom"/>
</dbReference>
<evidence type="ECO:0000256" key="1">
    <source>
        <dbReference type="SAM" id="MobiDB-lite"/>
    </source>
</evidence>
<feature type="region of interest" description="Disordered" evidence="1">
    <location>
        <begin position="168"/>
        <end position="188"/>
    </location>
</feature>
<dbReference type="EMBL" id="UYSU01042122">
    <property type="protein sequence ID" value="VDM03583.1"/>
    <property type="molecule type" value="Genomic_DNA"/>
</dbReference>